<evidence type="ECO:0000313" key="1">
    <source>
        <dbReference type="EMBL" id="KAJ0035467.1"/>
    </source>
</evidence>
<evidence type="ECO:0000313" key="2">
    <source>
        <dbReference type="Proteomes" id="UP001163603"/>
    </source>
</evidence>
<sequence length="219" mass="24283">MQLISWVESTKWVLPALASFLLQLPSLLEIHYQNADDFLGKYGIQRRLSILGPQEVGIVFPSQELIVALLPCSFFCLFHLPTINFHELFIPSSFIPLYILEAYVWSKSIVPLCPFEAYSLGSIKDHPTNGLQVDFANKYIGGGALHRGCVQDSPGIVTGNWGCGALGEDPVLKAIIQWLGASRCSPAIAISRLHIPLIITTNSWCHSDTMRLQVFEAMI</sequence>
<dbReference type="Proteomes" id="UP001163603">
    <property type="component" value="Chromosome 7"/>
</dbReference>
<reference evidence="2" key="1">
    <citation type="journal article" date="2023" name="G3 (Bethesda)">
        <title>Genome assembly and association tests identify interacting loci associated with vigor, precocity, and sex in interspecific pistachio rootstocks.</title>
        <authorList>
            <person name="Palmer W."/>
            <person name="Jacygrad E."/>
            <person name="Sagayaradj S."/>
            <person name="Cavanaugh K."/>
            <person name="Han R."/>
            <person name="Bertier L."/>
            <person name="Beede B."/>
            <person name="Kafkas S."/>
            <person name="Golino D."/>
            <person name="Preece J."/>
            <person name="Michelmore R."/>
        </authorList>
    </citation>
    <scope>NUCLEOTIDE SEQUENCE [LARGE SCALE GENOMIC DNA]</scope>
</reference>
<organism evidence="1 2">
    <name type="scientific">Pistacia integerrima</name>
    <dbReference type="NCBI Taxonomy" id="434235"/>
    <lineage>
        <taxon>Eukaryota</taxon>
        <taxon>Viridiplantae</taxon>
        <taxon>Streptophyta</taxon>
        <taxon>Embryophyta</taxon>
        <taxon>Tracheophyta</taxon>
        <taxon>Spermatophyta</taxon>
        <taxon>Magnoliopsida</taxon>
        <taxon>eudicotyledons</taxon>
        <taxon>Gunneridae</taxon>
        <taxon>Pentapetalae</taxon>
        <taxon>rosids</taxon>
        <taxon>malvids</taxon>
        <taxon>Sapindales</taxon>
        <taxon>Anacardiaceae</taxon>
        <taxon>Pistacia</taxon>
    </lineage>
</organism>
<protein>
    <submittedName>
        <fullName evidence="1">Uncharacterized protein</fullName>
    </submittedName>
</protein>
<accession>A0ACC0YH54</accession>
<name>A0ACC0YH54_9ROSI</name>
<comment type="caution">
    <text evidence="1">The sequence shown here is derived from an EMBL/GenBank/DDBJ whole genome shotgun (WGS) entry which is preliminary data.</text>
</comment>
<proteinExistence type="predicted"/>
<dbReference type="EMBL" id="CM047742">
    <property type="protein sequence ID" value="KAJ0035467.1"/>
    <property type="molecule type" value="Genomic_DNA"/>
</dbReference>
<keyword evidence="2" id="KW-1185">Reference proteome</keyword>
<gene>
    <name evidence="1" type="ORF">Pint_26429</name>
</gene>